<evidence type="ECO:0000313" key="2">
    <source>
        <dbReference type="Proteomes" id="UP001516464"/>
    </source>
</evidence>
<accession>A0ABQ7I1I7</accession>
<organism evidence="1 2">
    <name type="scientific">Astathelohania contejeani</name>
    <dbReference type="NCBI Taxonomy" id="164912"/>
    <lineage>
        <taxon>Eukaryota</taxon>
        <taxon>Fungi</taxon>
        <taxon>Fungi incertae sedis</taxon>
        <taxon>Microsporidia</taxon>
        <taxon>Astathelohaniidae</taxon>
        <taxon>Astathelohania</taxon>
    </lineage>
</organism>
<evidence type="ECO:0000313" key="1">
    <source>
        <dbReference type="EMBL" id="KAF7684318.1"/>
    </source>
</evidence>
<proteinExistence type="predicted"/>
<reference evidence="1 2" key="1">
    <citation type="submission" date="2019-01" db="EMBL/GenBank/DDBJ databases">
        <title>Genomes sequencing and comparative genomics of infectious freshwater microsporidia, Cucumispora dikerogammari and Thelohania contejeani.</title>
        <authorList>
            <person name="Cormier A."/>
            <person name="Giraud I."/>
            <person name="Wattier R."/>
            <person name="Teixeira M."/>
            <person name="Grandjean F."/>
            <person name="Rigaud T."/>
            <person name="Cordaux R."/>
        </authorList>
    </citation>
    <scope>NUCLEOTIDE SEQUENCE [LARGE SCALE GENOMIC DNA]</scope>
    <source>
        <strain evidence="1">T1</strain>
        <tissue evidence="1">Spores</tissue>
    </source>
</reference>
<dbReference type="Proteomes" id="UP001516464">
    <property type="component" value="Unassembled WGS sequence"/>
</dbReference>
<comment type="caution">
    <text evidence="1">The sequence shown here is derived from an EMBL/GenBank/DDBJ whole genome shotgun (WGS) entry which is preliminary data.</text>
</comment>
<sequence>METINNTTELSVILEEVDALVELLCDMSCALNPGVLKHYPKLISLLKIPELYTPVCALLAEACQNLKELQDLLFHLGIFKYIKFGEKGTYYLIFSLCTNNKTNTDYFVKNLYNKERDKDERIERLFTS</sequence>
<protein>
    <submittedName>
        <fullName evidence="1">Uncharacterized protein</fullName>
    </submittedName>
</protein>
<gene>
    <name evidence="1" type="ORF">TCON_0473</name>
</gene>
<name>A0ABQ7I1I7_9MICR</name>
<keyword evidence="2" id="KW-1185">Reference proteome</keyword>
<dbReference type="EMBL" id="SBIQ01000018">
    <property type="protein sequence ID" value="KAF7684318.1"/>
    <property type="molecule type" value="Genomic_DNA"/>
</dbReference>